<protein>
    <recommendedName>
        <fullName evidence="10">Nudix hydrolase domain-containing protein</fullName>
    </recommendedName>
</protein>
<dbReference type="GO" id="GO:0005737">
    <property type="term" value="C:cytoplasm"/>
    <property type="evidence" value="ECO:0007669"/>
    <property type="project" value="UniProtKB-SubCell"/>
</dbReference>
<dbReference type="AlphaFoldDB" id="A0A8S1J2D7"/>
<gene>
    <name evidence="11" type="ORF">OSTQU699_LOCUS5266</name>
</gene>
<dbReference type="Gene3D" id="3.90.79.10">
    <property type="entry name" value="Nucleoside Triphosphate Pyrophosphohydrolase"/>
    <property type="match status" value="1"/>
</dbReference>
<dbReference type="PROSITE" id="PS51462">
    <property type="entry name" value="NUDIX"/>
    <property type="match status" value="1"/>
</dbReference>
<organism evidence="11 12">
    <name type="scientific">Ostreobium quekettii</name>
    <dbReference type="NCBI Taxonomy" id="121088"/>
    <lineage>
        <taxon>Eukaryota</taxon>
        <taxon>Viridiplantae</taxon>
        <taxon>Chlorophyta</taxon>
        <taxon>core chlorophytes</taxon>
        <taxon>Ulvophyceae</taxon>
        <taxon>TCBD clade</taxon>
        <taxon>Bryopsidales</taxon>
        <taxon>Ostreobineae</taxon>
        <taxon>Ostreobiaceae</taxon>
        <taxon>Ostreobium</taxon>
    </lineage>
</organism>
<dbReference type="GO" id="GO:0003723">
    <property type="term" value="F:RNA binding"/>
    <property type="evidence" value="ECO:0007669"/>
    <property type="project" value="UniProtKB-KW"/>
</dbReference>
<sequence length="349" mass="40068">MSAGASSGRDLPSQELLEDICIRFIVNKPEEDRATVERLLFLVEEAHWYYEDHLCPSHPNLRSLSFREFVSLIFDTCPGLEKYKEQQDQLLKQFQTFKHQVPVMGAIMLNPAMDKVLLVKGWRGNAAWGFPRGKRMKNEADEDCAVREVYEETGFDIKEMYNPVDFLEVFAGPQKIKLYIVANVLEETHFQPQAQKEIGAIAWYQLSDLPSSKQDSHKIYQNTEGESHRFYMVHPFVERLHEWIATHKNRVGQPQRQPALRVATRPGHPKPSPPRAAVRQPDAQQPLEQRASGQQPLTQRSSTHRLIAPQPASHQPVVQQLRQMAPSGPGVLLNFRFDRAAIERCLVFN</sequence>
<evidence type="ECO:0000256" key="7">
    <source>
        <dbReference type="ARBA" id="ARBA00022884"/>
    </source>
</evidence>
<dbReference type="GO" id="GO:0140933">
    <property type="term" value="F:5'-(N(7)-methylguanosine 5'-triphospho)-[mRNA] hydrolase activity"/>
    <property type="evidence" value="ECO:0007669"/>
    <property type="project" value="InterPro"/>
</dbReference>
<evidence type="ECO:0000256" key="6">
    <source>
        <dbReference type="ARBA" id="ARBA00022801"/>
    </source>
</evidence>
<dbReference type="PANTHER" id="PTHR23114:SF17">
    <property type="entry name" value="M7GPPPN-MRNA HYDROLASE"/>
    <property type="match status" value="1"/>
</dbReference>
<dbReference type="InterPro" id="IPR015797">
    <property type="entry name" value="NUDIX_hydrolase-like_dom_sf"/>
</dbReference>
<keyword evidence="6" id="KW-0378">Hydrolase</keyword>
<feature type="region of interest" description="Disordered" evidence="9">
    <location>
        <begin position="248"/>
        <end position="302"/>
    </location>
</feature>
<dbReference type="Gene3D" id="1.10.10.1050">
    <property type="entry name" value="Dcp2, box A domain"/>
    <property type="match status" value="1"/>
</dbReference>
<feature type="domain" description="Nudix hydrolase" evidence="10">
    <location>
        <begin position="99"/>
        <end position="227"/>
    </location>
</feature>
<dbReference type="GO" id="GO:0000290">
    <property type="term" value="P:deadenylation-dependent decapping of nuclear-transcribed mRNA"/>
    <property type="evidence" value="ECO:0007669"/>
    <property type="project" value="InterPro"/>
</dbReference>
<dbReference type="EMBL" id="CAJHUC010001133">
    <property type="protein sequence ID" value="CAD7699907.1"/>
    <property type="molecule type" value="Genomic_DNA"/>
</dbReference>
<keyword evidence="4" id="KW-0963">Cytoplasm</keyword>
<comment type="subcellular location">
    <subcellularLocation>
        <location evidence="2">Cytoplasm</location>
    </subcellularLocation>
</comment>
<dbReference type="SUPFAM" id="SSF55811">
    <property type="entry name" value="Nudix"/>
    <property type="match status" value="1"/>
</dbReference>
<dbReference type="InterPro" id="IPR000086">
    <property type="entry name" value="NUDIX_hydrolase_dom"/>
</dbReference>
<evidence type="ECO:0000256" key="8">
    <source>
        <dbReference type="ARBA" id="ARBA00023211"/>
    </source>
</evidence>
<dbReference type="InterPro" id="IPR044099">
    <property type="entry name" value="Dcp2_NUDIX"/>
</dbReference>
<feature type="compositionally biased region" description="Polar residues" evidence="9">
    <location>
        <begin position="282"/>
        <end position="301"/>
    </location>
</feature>
<evidence type="ECO:0000256" key="4">
    <source>
        <dbReference type="ARBA" id="ARBA00022490"/>
    </source>
</evidence>
<dbReference type="PANTHER" id="PTHR23114">
    <property type="entry name" value="M7GPPPN-MRNA HYDROLASE"/>
    <property type="match status" value="1"/>
</dbReference>
<keyword evidence="7" id="KW-0694">RNA-binding</keyword>
<dbReference type="Pfam" id="PF00293">
    <property type="entry name" value="NUDIX"/>
    <property type="match status" value="1"/>
</dbReference>
<dbReference type="InterPro" id="IPR036189">
    <property type="entry name" value="DCP2_BoxA_sf"/>
</dbReference>
<evidence type="ECO:0000256" key="9">
    <source>
        <dbReference type="SAM" id="MobiDB-lite"/>
    </source>
</evidence>
<dbReference type="InterPro" id="IPR007722">
    <property type="entry name" value="DCP2_BoxA"/>
</dbReference>
<dbReference type="Proteomes" id="UP000708148">
    <property type="component" value="Unassembled WGS sequence"/>
</dbReference>
<comment type="caution">
    <text evidence="11">The sequence shown here is derived from an EMBL/GenBank/DDBJ whole genome shotgun (WGS) entry which is preliminary data.</text>
</comment>
<evidence type="ECO:0000256" key="5">
    <source>
        <dbReference type="ARBA" id="ARBA00022723"/>
    </source>
</evidence>
<dbReference type="CDD" id="cd03672">
    <property type="entry name" value="NUDIX_Dcp2p_Nudt20"/>
    <property type="match status" value="1"/>
</dbReference>
<evidence type="ECO:0000259" key="10">
    <source>
        <dbReference type="PROSITE" id="PS51462"/>
    </source>
</evidence>
<evidence type="ECO:0000313" key="11">
    <source>
        <dbReference type="EMBL" id="CAD7699907.1"/>
    </source>
</evidence>
<dbReference type="InterPro" id="IPR020084">
    <property type="entry name" value="NUDIX_hydrolase_CS"/>
</dbReference>
<keyword evidence="5" id="KW-0479">Metal-binding</keyword>
<dbReference type="Pfam" id="PF05026">
    <property type="entry name" value="DCP2"/>
    <property type="match status" value="1"/>
</dbReference>
<dbReference type="SUPFAM" id="SSF140586">
    <property type="entry name" value="Dcp2 domain-like"/>
    <property type="match status" value="1"/>
</dbReference>
<evidence type="ECO:0000256" key="2">
    <source>
        <dbReference type="ARBA" id="ARBA00004496"/>
    </source>
</evidence>
<name>A0A8S1J2D7_9CHLO</name>
<comment type="cofactor">
    <cofactor evidence="1">
        <name>Mn(2+)</name>
        <dbReference type="ChEBI" id="CHEBI:29035"/>
    </cofactor>
</comment>
<keyword evidence="12" id="KW-1185">Reference proteome</keyword>
<comment type="similarity">
    <text evidence="3">Belongs to the Nudix hydrolase family. DCP2 subfamily.</text>
</comment>
<dbReference type="SMART" id="SM01125">
    <property type="entry name" value="DCP2"/>
    <property type="match status" value="1"/>
</dbReference>
<dbReference type="GO" id="GO:0030145">
    <property type="term" value="F:manganese ion binding"/>
    <property type="evidence" value="ECO:0007669"/>
    <property type="project" value="InterPro"/>
</dbReference>
<reference evidence="11" key="1">
    <citation type="submission" date="2020-12" db="EMBL/GenBank/DDBJ databases">
        <authorList>
            <person name="Iha C."/>
        </authorList>
    </citation>
    <scope>NUCLEOTIDE SEQUENCE</scope>
</reference>
<dbReference type="PROSITE" id="PS00893">
    <property type="entry name" value="NUDIX_BOX"/>
    <property type="match status" value="1"/>
</dbReference>
<evidence type="ECO:0000256" key="1">
    <source>
        <dbReference type="ARBA" id="ARBA00001936"/>
    </source>
</evidence>
<accession>A0A8S1J2D7</accession>
<evidence type="ECO:0000313" key="12">
    <source>
        <dbReference type="Proteomes" id="UP000708148"/>
    </source>
</evidence>
<dbReference type="GO" id="GO:0000184">
    <property type="term" value="P:nuclear-transcribed mRNA catabolic process, nonsense-mediated decay"/>
    <property type="evidence" value="ECO:0007669"/>
    <property type="project" value="InterPro"/>
</dbReference>
<dbReference type="OrthoDB" id="18996at2759"/>
<proteinExistence type="inferred from homology"/>
<dbReference type="FunFam" id="3.90.79.10:FF:000003">
    <property type="entry name" value="M7GpppN-mRNA hydrolase isoform 2"/>
    <property type="match status" value="1"/>
</dbReference>
<keyword evidence="8" id="KW-0464">Manganese</keyword>
<evidence type="ECO:0000256" key="3">
    <source>
        <dbReference type="ARBA" id="ARBA00005279"/>
    </source>
</evidence>